<comment type="subcellular location">
    <subcellularLocation>
        <location evidence="12">Cytoplasm</location>
    </subcellularLocation>
    <text evidence="12">About half TF is bound to the ribosome near the polypeptide exit tunnel while the other half is free in the cytoplasm.</text>
</comment>
<dbReference type="InterPro" id="IPR027304">
    <property type="entry name" value="Trigger_fact/SurA_dom_sf"/>
</dbReference>
<evidence type="ECO:0000256" key="4">
    <source>
        <dbReference type="ARBA" id="ARBA00016902"/>
    </source>
</evidence>
<evidence type="ECO:0000256" key="1">
    <source>
        <dbReference type="ARBA" id="ARBA00000971"/>
    </source>
</evidence>
<comment type="catalytic activity">
    <reaction evidence="1 12 13">
        <text>[protein]-peptidylproline (omega=180) = [protein]-peptidylproline (omega=0)</text>
        <dbReference type="Rhea" id="RHEA:16237"/>
        <dbReference type="Rhea" id="RHEA-COMP:10747"/>
        <dbReference type="Rhea" id="RHEA-COMP:10748"/>
        <dbReference type="ChEBI" id="CHEBI:83833"/>
        <dbReference type="ChEBI" id="CHEBI:83834"/>
        <dbReference type="EC" id="5.2.1.8"/>
    </reaction>
</comment>
<dbReference type="SUPFAM" id="SSF54534">
    <property type="entry name" value="FKBP-like"/>
    <property type="match status" value="1"/>
</dbReference>
<comment type="similarity">
    <text evidence="2 12 14">Belongs to the FKBP-type PPIase family. Tig subfamily.</text>
</comment>
<evidence type="ECO:0000256" key="5">
    <source>
        <dbReference type="ARBA" id="ARBA00022618"/>
    </source>
</evidence>
<dbReference type="InterPro" id="IPR008881">
    <property type="entry name" value="Trigger_fac_ribosome-bd_bac"/>
</dbReference>
<evidence type="ECO:0000256" key="2">
    <source>
        <dbReference type="ARBA" id="ARBA00005464"/>
    </source>
</evidence>
<accession>A0ABU6NVF2</accession>
<evidence type="ECO:0000256" key="8">
    <source>
        <dbReference type="ARBA" id="ARBA00023235"/>
    </source>
</evidence>
<keyword evidence="12" id="KW-0963">Cytoplasm</keyword>
<dbReference type="EMBL" id="JARTFS010000005">
    <property type="protein sequence ID" value="MED4401121.1"/>
    <property type="molecule type" value="Genomic_DNA"/>
</dbReference>
<dbReference type="InterPro" id="IPR001179">
    <property type="entry name" value="PPIase_FKBP_dom"/>
</dbReference>
<dbReference type="PANTHER" id="PTHR30560:SF3">
    <property type="entry name" value="TRIGGER FACTOR-LIKE PROTEIN TIG, CHLOROPLASTIC"/>
    <property type="match status" value="1"/>
</dbReference>
<feature type="domain" description="PPIase FKBP-type" evidence="15">
    <location>
        <begin position="163"/>
        <end position="245"/>
    </location>
</feature>
<dbReference type="GO" id="GO:0003755">
    <property type="term" value="F:peptidyl-prolyl cis-trans isomerase activity"/>
    <property type="evidence" value="ECO:0007669"/>
    <property type="project" value="UniProtKB-EC"/>
</dbReference>
<dbReference type="GeneID" id="301140104"/>
<dbReference type="SUPFAM" id="SSF109998">
    <property type="entry name" value="Triger factor/SurA peptide-binding domain-like"/>
    <property type="match status" value="1"/>
</dbReference>
<evidence type="ECO:0000256" key="14">
    <source>
        <dbReference type="RuleBase" id="RU003914"/>
    </source>
</evidence>
<dbReference type="Pfam" id="PF00254">
    <property type="entry name" value="FKBP_C"/>
    <property type="match status" value="1"/>
</dbReference>
<dbReference type="InterPro" id="IPR037041">
    <property type="entry name" value="Trigger_fac_C_sf"/>
</dbReference>
<dbReference type="RefSeq" id="WP_066226473.1">
    <property type="nucleotide sequence ID" value="NZ_JARTFQ010000007.1"/>
</dbReference>
<dbReference type="Proteomes" id="UP001342826">
    <property type="component" value="Unassembled WGS sequence"/>
</dbReference>
<dbReference type="Gene3D" id="3.30.70.1050">
    <property type="entry name" value="Trigger factor ribosome-binding domain"/>
    <property type="match status" value="1"/>
</dbReference>
<keyword evidence="5 12" id="KW-0132">Cell division</keyword>
<dbReference type="NCBIfam" id="TIGR00115">
    <property type="entry name" value="tig"/>
    <property type="match status" value="1"/>
</dbReference>
<evidence type="ECO:0000256" key="11">
    <source>
        <dbReference type="ARBA" id="ARBA00029986"/>
    </source>
</evidence>
<comment type="caution">
    <text evidence="16">The sequence shown here is derived from an EMBL/GenBank/DDBJ whole genome shotgun (WGS) entry which is preliminary data.</text>
</comment>
<gene>
    <name evidence="12 16" type="primary">tig</name>
    <name evidence="16" type="ORF">P9271_07205</name>
</gene>
<dbReference type="EC" id="5.2.1.8" evidence="3 12"/>
<evidence type="ECO:0000256" key="7">
    <source>
        <dbReference type="ARBA" id="ARBA00023186"/>
    </source>
</evidence>
<evidence type="ECO:0000256" key="13">
    <source>
        <dbReference type="PROSITE-ProRule" id="PRU00277"/>
    </source>
</evidence>
<keyword evidence="17" id="KW-1185">Reference proteome</keyword>
<dbReference type="InterPro" id="IPR008880">
    <property type="entry name" value="Trigger_fac_C"/>
</dbReference>
<comment type="function">
    <text evidence="10 12">Involved in protein export. Acts as a chaperone by maintaining the newly synthesized protein in an open conformation. Functions as a peptidyl-prolyl cis-trans isomerase.</text>
</comment>
<sequence>MSVKWEKLEGNEGVLTIEVPAEDFNTALDEAFKKVSKQVSIPGFRKGKIPRGMFEQRFGVEALYEDALDIILPTAYPKAVDEAGIDPVDRPEIDVEQIEKGKSVIFKAKVTVKPEIKLGEYKGLAVEKMDTTVTDEDVENELKTLQERNAELVVKESGAIENGDTVVIDFEGSVDGEVFEGGTAENYSIEIGSGTFIPGFEEQLVGVETGAEKNVEVTFPEEYHAENLAGKPAVFKVKVHEIKGKQLPALDDEFAKDVDEAVETLDELKAKTKARLEEAKTREAGIKRRDELVAKAAETVEVDIPQAMVDSEVDRMYQEFEQRLTAQGMSVELYAQFTGQDEAALRDQMKEDAAVRVKYNLVLEAIVKAENIDASDEEVEEEINKIAEAYNMPVENVRQALGGAADNIKEEIKIRKAIEFLVENSKDVA</sequence>
<evidence type="ECO:0000256" key="10">
    <source>
        <dbReference type="ARBA" id="ARBA00024849"/>
    </source>
</evidence>
<reference evidence="16 17" key="1">
    <citation type="submission" date="2023-03" db="EMBL/GenBank/DDBJ databases">
        <title>Bacillus Genome Sequencing.</title>
        <authorList>
            <person name="Dunlap C."/>
        </authorList>
    </citation>
    <scope>NUCLEOTIDE SEQUENCE [LARGE SCALE GENOMIC DNA]</scope>
    <source>
        <strain evidence="16 17">NRS-1717</strain>
    </source>
</reference>
<evidence type="ECO:0000256" key="12">
    <source>
        <dbReference type="HAMAP-Rule" id="MF_00303"/>
    </source>
</evidence>
<protein>
    <recommendedName>
        <fullName evidence="4 12">Trigger factor</fullName>
        <shortName evidence="12">TF</shortName>
        <ecNumber evidence="3 12">5.2.1.8</ecNumber>
    </recommendedName>
    <alternativeName>
        <fullName evidence="11 12">PPIase</fullName>
    </alternativeName>
</protein>
<dbReference type="Gene3D" id="3.10.50.40">
    <property type="match status" value="1"/>
</dbReference>
<name>A0ABU6NVF2_9BACI</name>
<dbReference type="InterPro" id="IPR046357">
    <property type="entry name" value="PPIase_dom_sf"/>
</dbReference>
<dbReference type="HAMAP" id="MF_00303">
    <property type="entry name" value="Trigger_factor_Tig"/>
    <property type="match status" value="1"/>
</dbReference>
<comment type="domain">
    <text evidence="12">Consists of 3 domains; the N-terminus binds the ribosome, the middle domain has PPIase activity, while the C-terminus has intrinsic chaperone activity on its own.</text>
</comment>
<evidence type="ECO:0000313" key="17">
    <source>
        <dbReference type="Proteomes" id="UP001342826"/>
    </source>
</evidence>
<dbReference type="PANTHER" id="PTHR30560">
    <property type="entry name" value="TRIGGER FACTOR CHAPERONE AND PEPTIDYL-PROLYL CIS/TRANS ISOMERASE"/>
    <property type="match status" value="1"/>
</dbReference>
<dbReference type="PIRSF" id="PIRSF003095">
    <property type="entry name" value="Trigger_factor"/>
    <property type="match status" value="1"/>
</dbReference>
<dbReference type="PROSITE" id="PS50059">
    <property type="entry name" value="FKBP_PPIASE"/>
    <property type="match status" value="1"/>
</dbReference>
<evidence type="ECO:0000256" key="9">
    <source>
        <dbReference type="ARBA" id="ARBA00023306"/>
    </source>
</evidence>
<dbReference type="Pfam" id="PF05698">
    <property type="entry name" value="Trigger_C"/>
    <property type="match status" value="1"/>
</dbReference>
<keyword evidence="7 12" id="KW-0143">Chaperone</keyword>
<organism evidence="16 17">
    <name type="scientific">Metabacillus fastidiosus</name>
    <dbReference type="NCBI Taxonomy" id="1458"/>
    <lineage>
        <taxon>Bacteria</taxon>
        <taxon>Bacillati</taxon>
        <taxon>Bacillota</taxon>
        <taxon>Bacilli</taxon>
        <taxon>Bacillales</taxon>
        <taxon>Bacillaceae</taxon>
        <taxon>Metabacillus</taxon>
    </lineage>
</organism>
<dbReference type="InterPro" id="IPR005215">
    <property type="entry name" value="Trig_fac"/>
</dbReference>
<evidence type="ECO:0000256" key="3">
    <source>
        <dbReference type="ARBA" id="ARBA00013194"/>
    </source>
</evidence>
<dbReference type="InterPro" id="IPR036611">
    <property type="entry name" value="Trigger_fac_ribosome-bd_sf"/>
</dbReference>
<dbReference type="Pfam" id="PF05697">
    <property type="entry name" value="Trigger_N"/>
    <property type="match status" value="1"/>
</dbReference>
<keyword evidence="8 12" id="KW-0413">Isomerase</keyword>
<keyword evidence="6 12" id="KW-0697">Rotamase</keyword>
<evidence type="ECO:0000313" key="16">
    <source>
        <dbReference type="EMBL" id="MED4401121.1"/>
    </source>
</evidence>
<keyword evidence="9 12" id="KW-0131">Cell cycle</keyword>
<dbReference type="Gene3D" id="1.10.3120.10">
    <property type="entry name" value="Trigger factor, C-terminal domain"/>
    <property type="match status" value="1"/>
</dbReference>
<evidence type="ECO:0000259" key="15">
    <source>
        <dbReference type="PROSITE" id="PS50059"/>
    </source>
</evidence>
<evidence type="ECO:0000256" key="6">
    <source>
        <dbReference type="ARBA" id="ARBA00023110"/>
    </source>
</evidence>
<dbReference type="SUPFAM" id="SSF102735">
    <property type="entry name" value="Trigger factor ribosome-binding domain"/>
    <property type="match status" value="1"/>
</dbReference>
<proteinExistence type="inferred from homology"/>